<proteinExistence type="predicted"/>
<dbReference type="EMBL" id="BLXT01002663">
    <property type="protein sequence ID" value="GFN96133.1"/>
    <property type="molecule type" value="Genomic_DNA"/>
</dbReference>
<gene>
    <name evidence="1" type="ORF">PoB_002263900</name>
</gene>
<evidence type="ECO:0000313" key="2">
    <source>
        <dbReference type="Proteomes" id="UP000735302"/>
    </source>
</evidence>
<evidence type="ECO:0000313" key="1">
    <source>
        <dbReference type="EMBL" id="GFN96133.1"/>
    </source>
</evidence>
<dbReference type="AlphaFoldDB" id="A0AAV3ZLF3"/>
<reference evidence="1 2" key="1">
    <citation type="journal article" date="2021" name="Elife">
        <title>Chloroplast acquisition without the gene transfer in kleptoplastic sea slugs, Plakobranchus ocellatus.</title>
        <authorList>
            <person name="Maeda T."/>
            <person name="Takahashi S."/>
            <person name="Yoshida T."/>
            <person name="Shimamura S."/>
            <person name="Takaki Y."/>
            <person name="Nagai Y."/>
            <person name="Toyoda A."/>
            <person name="Suzuki Y."/>
            <person name="Arimoto A."/>
            <person name="Ishii H."/>
            <person name="Satoh N."/>
            <person name="Nishiyama T."/>
            <person name="Hasebe M."/>
            <person name="Maruyama T."/>
            <person name="Minagawa J."/>
            <person name="Obokata J."/>
            <person name="Shigenobu S."/>
        </authorList>
    </citation>
    <scope>NUCLEOTIDE SEQUENCE [LARGE SCALE GENOMIC DNA]</scope>
</reference>
<keyword evidence="2" id="KW-1185">Reference proteome</keyword>
<comment type="caution">
    <text evidence="1">The sequence shown here is derived from an EMBL/GenBank/DDBJ whole genome shotgun (WGS) entry which is preliminary data.</text>
</comment>
<protein>
    <submittedName>
        <fullName evidence="1">Kyphoscoliosis peptidase</fullName>
    </submittedName>
</protein>
<organism evidence="1 2">
    <name type="scientific">Plakobranchus ocellatus</name>
    <dbReference type="NCBI Taxonomy" id="259542"/>
    <lineage>
        <taxon>Eukaryota</taxon>
        <taxon>Metazoa</taxon>
        <taxon>Spiralia</taxon>
        <taxon>Lophotrochozoa</taxon>
        <taxon>Mollusca</taxon>
        <taxon>Gastropoda</taxon>
        <taxon>Heterobranchia</taxon>
        <taxon>Euthyneura</taxon>
        <taxon>Panpulmonata</taxon>
        <taxon>Sacoglossa</taxon>
        <taxon>Placobranchoidea</taxon>
        <taxon>Plakobranchidae</taxon>
        <taxon>Plakobranchus</taxon>
    </lineage>
</organism>
<sequence>MEQPEFDADKMEDDLLQVAKIRRPGAALHNVVMAMFLLLGETHREMADWKTLADMITQTEKPEKRPTVRMSNLEASSIAREQVHLAKKLLAPLTLDKVNMECEAATSCFVWSREKIQEVDDLKRSLRKERSNHCNNICNSWLAMNDGNGRESTLTQTKVYSETPKALGLKKDREEEDDFDAMEKKRDKREVQEEELLVLKWLVSKDKDLVL</sequence>
<dbReference type="Proteomes" id="UP000735302">
    <property type="component" value="Unassembled WGS sequence"/>
</dbReference>
<accession>A0AAV3ZLF3</accession>
<name>A0AAV3ZLF3_9GAST</name>